<evidence type="ECO:0000256" key="3">
    <source>
        <dbReference type="ARBA" id="ARBA00022692"/>
    </source>
</evidence>
<feature type="transmembrane region" description="Helical" evidence="10">
    <location>
        <begin position="283"/>
        <end position="301"/>
    </location>
</feature>
<comment type="subcellular location">
    <subcellularLocation>
        <location evidence="1">Membrane</location>
        <topology evidence="1">Single-pass membrane protein</topology>
    </subcellularLocation>
</comment>
<dbReference type="PROSITE" id="PS50089">
    <property type="entry name" value="ZF_RING_2"/>
    <property type="match status" value="1"/>
</dbReference>
<dbReference type="InParanoid" id="A0A151Z5Z2"/>
<dbReference type="Pfam" id="PF25998">
    <property type="entry name" value="U-box_ZFPL1"/>
    <property type="match status" value="1"/>
</dbReference>
<dbReference type="AlphaFoldDB" id="A0A151Z5Z2"/>
<evidence type="ECO:0000256" key="10">
    <source>
        <dbReference type="SAM" id="Phobius"/>
    </source>
</evidence>
<dbReference type="GO" id="GO:0008270">
    <property type="term" value="F:zinc ion binding"/>
    <property type="evidence" value="ECO:0007669"/>
    <property type="project" value="UniProtKB-KW"/>
</dbReference>
<evidence type="ECO:0000256" key="7">
    <source>
        <dbReference type="ARBA" id="ARBA00022989"/>
    </source>
</evidence>
<evidence type="ECO:0000259" key="11">
    <source>
        <dbReference type="PROSITE" id="PS50089"/>
    </source>
</evidence>
<evidence type="ECO:0000256" key="9">
    <source>
        <dbReference type="PROSITE-ProRule" id="PRU00175"/>
    </source>
</evidence>
<dbReference type="PANTHER" id="PTHR12981">
    <property type="entry name" value="ZINC FINGER PROTEIN-LIKE 1"/>
    <property type="match status" value="1"/>
</dbReference>
<dbReference type="GO" id="GO:0016020">
    <property type="term" value="C:membrane"/>
    <property type="evidence" value="ECO:0007669"/>
    <property type="project" value="UniProtKB-SubCell"/>
</dbReference>
<evidence type="ECO:0000256" key="5">
    <source>
        <dbReference type="ARBA" id="ARBA00022771"/>
    </source>
</evidence>
<keyword evidence="5 9" id="KW-0863">Zinc-finger</keyword>
<dbReference type="OMA" id="CKCKKRS"/>
<keyword evidence="6" id="KW-0862">Zinc</keyword>
<keyword evidence="4" id="KW-0479">Metal-binding</keyword>
<name>A0A151Z5Z2_TIELA</name>
<dbReference type="STRING" id="361077.A0A151Z5Z2"/>
<evidence type="ECO:0000256" key="1">
    <source>
        <dbReference type="ARBA" id="ARBA00004167"/>
    </source>
</evidence>
<keyword evidence="7 10" id="KW-1133">Transmembrane helix</keyword>
<dbReference type="InterPro" id="IPR001841">
    <property type="entry name" value="Znf_RING"/>
</dbReference>
<comment type="similarity">
    <text evidence="2">Belongs to the ZFPL1 family.</text>
</comment>
<dbReference type="InterPro" id="IPR013083">
    <property type="entry name" value="Znf_RING/FYVE/PHD"/>
</dbReference>
<gene>
    <name evidence="12" type="ORF">DLAC_10037</name>
</gene>
<keyword evidence="13" id="KW-1185">Reference proteome</keyword>
<keyword evidence="8 10" id="KW-0472">Membrane</keyword>
<comment type="caution">
    <text evidence="12">The sequence shown here is derived from an EMBL/GenBank/DDBJ whole genome shotgun (WGS) entry which is preliminary data.</text>
</comment>
<proteinExistence type="inferred from homology"/>
<dbReference type="InterPro" id="IPR039043">
    <property type="entry name" value="ZFPL1"/>
</dbReference>
<dbReference type="FunCoup" id="A0A151Z5Z2">
    <property type="interactions" value="29"/>
</dbReference>
<protein>
    <recommendedName>
        <fullName evidence="11">RING-type domain-containing protein</fullName>
    </recommendedName>
</protein>
<evidence type="ECO:0000313" key="13">
    <source>
        <dbReference type="Proteomes" id="UP000076078"/>
    </source>
</evidence>
<organism evidence="12 13">
    <name type="scientific">Tieghemostelium lacteum</name>
    <name type="common">Slime mold</name>
    <name type="synonym">Dictyostelium lacteum</name>
    <dbReference type="NCBI Taxonomy" id="361077"/>
    <lineage>
        <taxon>Eukaryota</taxon>
        <taxon>Amoebozoa</taxon>
        <taxon>Evosea</taxon>
        <taxon>Eumycetozoa</taxon>
        <taxon>Dictyostelia</taxon>
        <taxon>Dictyosteliales</taxon>
        <taxon>Raperosteliaceae</taxon>
        <taxon>Tieghemostelium</taxon>
    </lineage>
</organism>
<sequence length="321" mass="36197">MGICKCKKRSEDFCYQHKKFVCDDCVIPDHPVCYINSYVNWLTDSEPEEPVCEICKDELNSENSVRLCCYHIFHPECIDVYANSLPPNTTSAGYVCPKCSKPIIPNNESNSPLAQNIKKIFSISPWAEIILHSFNSSKKMNTGGSVDLYNIQGQPIYNNNNNTGNGNSPNLDHDINSNGSNSHALKLPISPSLLEETPPLNHLNSNPYGLAIRKQQQLQQHLGSPTISHQSSQYPGNNSDTIIQFENNSQLDFEEDKYNKKITLSNYFSNHLIPFFKEKPIRLVIPVLVLLFFIFIIFRGGGEDEISSTSNIPLRKETTPN</sequence>
<dbReference type="Proteomes" id="UP000076078">
    <property type="component" value="Unassembled WGS sequence"/>
</dbReference>
<evidence type="ECO:0000256" key="6">
    <source>
        <dbReference type="ARBA" id="ARBA00022833"/>
    </source>
</evidence>
<dbReference type="Gene3D" id="3.30.40.10">
    <property type="entry name" value="Zinc/RING finger domain, C3HC4 (zinc finger)"/>
    <property type="match status" value="1"/>
</dbReference>
<dbReference type="Pfam" id="PF25993">
    <property type="entry name" value="zf-B_box_ZFPL1"/>
    <property type="match status" value="1"/>
</dbReference>
<evidence type="ECO:0000256" key="2">
    <source>
        <dbReference type="ARBA" id="ARBA00005561"/>
    </source>
</evidence>
<evidence type="ECO:0000256" key="8">
    <source>
        <dbReference type="ARBA" id="ARBA00023136"/>
    </source>
</evidence>
<evidence type="ECO:0000313" key="12">
    <source>
        <dbReference type="EMBL" id="KYQ89376.1"/>
    </source>
</evidence>
<dbReference type="CDD" id="cd16487">
    <property type="entry name" value="mRING-H2-C3DHC3_ZFPL1"/>
    <property type="match status" value="1"/>
</dbReference>
<dbReference type="EMBL" id="LODT01000041">
    <property type="protein sequence ID" value="KYQ89376.1"/>
    <property type="molecule type" value="Genomic_DNA"/>
</dbReference>
<keyword evidence="3 10" id="KW-0812">Transmembrane</keyword>
<reference evidence="12 13" key="1">
    <citation type="submission" date="2015-12" db="EMBL/GenBank/DDBJ databases">
        <title>Dictyostelia acquired genes for synthesis and detection of signals that induce cell-type specialization by lateral gene transfer from prokaryotes.</title>
        <authorList>
            <person name="Gloeckner G."/>
            <person name="Schaap P."/>
        </authorList>
    </citation>
    <scope>NUCLEOTIDE SEQUENCE [LARGE SCALE GENOMIC DNA]</scope>
    <source>
        <strain evidence="12 13">TK</strain>
    </source>
</reference>
<evidence type="ECO:0000256" key="4">
    <source>
        <dbReference type="ARBA" id="ARBA00022723"/>
    </source>
</evidence>
<dbReference type="PANTHER" id="PTHR12981:SF0">
    <property type="entry name" value="ZINC FINGER PROTEIN-LIKE 1"/>
    <property type="match status" value="1"/>
</dbReference>
<dbReference type="InterPro" id="IPR058730">
    <property type="entry name" value="U-box_ZFPL1-like"/>
</dbReference>
<accession>A0A151Z5Z2</accession>
<feature type="domain" description="RING-type" evidence="11">
    <location>
        <begin position="52"/>
        <end position="100"/>
    </location>
</feature>
<dbReference type="GO" id="GO:0005794">
    <property type="term" value="C:Golgi apparatus"/>
    <property type="evidence" value="ECO:0007669"/>
    <property type="project" value="TreeGrafter"/>
</dbReference>
<dbReference type="SUPFAM" id="SSF57850">
    <property type="entry name" value="RING/U-box"/>
    <property type="match status" value="1"/>
</dbReference>
<dbReference type="SMART" id="SM00184">
    <property type="entry name" value="RING"/>
    <property type="match status" value="1"/>
</dbReference>
<dbReference type="OrthoDB" id="1916590at2759"/>
<dbReference type="InterPro" id="IPR058731">
    <property type="entry name" value="Znf-B_box_ZFPL1-like"/>
</dbReference>